<feature type="transmembrane region" description="Helical" evidence="2">
    <location>
        <begin position="56"/>
        <end position="76"/>
    </location>
</feature>
<keyword evidence="4" id="KW-1185">Reference proteome</keyword>
<dbReference type="InterPro" id="IPR027835">
    <property type="entry name" value="TMEM174"/>
</dbReference>
<dbReference type="EMBL" id="JAGXEW010000002">
    <property type="protein sequence ID" value="KAK1174234.1"/>
    <property type="molecule type" value="Genomic_DNA"/>
</dbReference>
<feature type="compositionally biased region" description="Basic and acidic residues" evidence="1">
    <location>
        <begin position="224"/>
        <end position="248"/>
    </location>
</feature>
<name>A0AAD8GHD6_ACIOX</name>
<evidence type="ECO:0000256" key="1">
    <source>
        <dbReference type="SAM" id="MobiDB-lite"/>
    </source>
</evidence>
<feature type="region of interest" description="Disordered" evidence="1">
    <location>
        <begin position="212"/>
        <end position="269"/>
    </location>
</feature>
<protein>
    <submittedName>
        <fullName evidence="3">Transmembrane protein 174-like</fullName>
    </submittedName>
</protein>
<dbReference type="Pfam" id="PF15029">
    <property type="entry name" value="TMEM174"/>
    <property type="match status" value="1"/>
</dbReference>
<keyword evidence="2 3" id="KW-0812">Transmembrane</keyword>
<dbReference type="PANTHER" id="PTHR31020">
    <property type="entry name" value="TRANSMEMBRANE PROTEIN 174"/>
    <property type="match status" value="1"/>
</dbReference>
<dbReference type="AlphaFoldDB" id="A0AAD8GHD6"/>
<gene>
    <name evidence="3" type="primary">TMEM174</name>
    <name evidence="3" type="ORF">AOXY_G1694</name>
</gene>
<dbReference type="PANTHER" id="PTHR31020:SF1">
    <property type="entry name" value="TRANSMEMBRANE PROTEIN 174"/>
    <property type="match status" value="1"/>
</dbReference>
<comment type="caution">
    <text evidence="3">The sequence shown here is derived from an EMBL/GenBank/DDBJ whole genome shotgun (WGS) entry which is preliminary data.</text>
</comment>
<feature type="compositionally biased region" description="Polar residues" evidence="1">
    <location>
        <begin position="174"/>
        <end position="191"/>
    </location>
</feature>
<evidence type="ECO:0000313" key="3">
    <source>
        <dbReference type="EMBL" id="KAK1174234.1"/>
    </source>
</evidence>
<feature type="region of interest" description="Disordered" evidence="1">
    <location>
        <begin position="174"/>
        <end position="193"/>
    </location>
</feature>
<keyword evidence="2" id="KW-0472">Membrane</keyword>
<reference evidence="3" key="1">
    <citation type="submission" date="2022-02" db="EMBL/GenBank/DDBJ databases">
        <title>Atlantic sturgeon de novo genome assembly.</title>
        <authorList>
            <person name="Stock M."/>
            <person name="Klopp C."/>
            <person name="Guiguen Y."/>
            <person name="Cabau C."/>
            <person name="Parinello H."/>
            <person name="Santidrian Yebra-Pimentel E."/>
            <person name="Kuhl H."/>
            <person name="Dirks R.P."/>
            <person name="Guessner J."/>
            <person name="Wuertz S."/>
            <person name="Du K."/>
            <person name="Schartl M."/>
        </authorList>
    </citation>
    <scope>NUCLEOTIDE SEQUENCE</scope>
    <source>
        <strain evidence="3">STURGEONOMICS-FGT-2020</strain>
        <tissue evidence="3">Whole blood</tissue>
    </source>
</reference>
<proteinExistence type="predicted"/>
<sequence length="269" mass="29119">MDQSRNDTNRTITNINTNNSNNNTEDVSVNVFSVTPYPPSSSDIEVSDGDKAGATLLFSGVFLGLVGITFTVMGWIKYDGSTYFEWTQLLGPILLSVGVTFVLIAVCKFRMLTCKTCKQADDRVTEGEQPPCGQSFVFTGINQPITFHGATVVQYIPPPHGSPAQDGIVMTAASAPSANRSQSNTPQSGAPGTTICPPQYFTIFPLDNPSFVGEEHCPPYQRSNSDDCRADETQEEPHERIAGGEPHENLAPPPYEEIFSLSLLSDSTT</sequence>
<keyword evidence="2" id="KW-1133">Transmembrane helix</keyword>
<feature type="transmembrane region" description="Helical" evidence="2">
    <location>
        <begin position="88"/>
        <end position="109"/>
    </location>
</feature>
<dbReference type="Proteomes" id="UP001230051">
    <property type="component" value="Unassembled WGS sequence"/>
</dbReference>
<accession>A0AAD8GHD6</accession>
<evidence type="ECO:0000313" key="4">
    <source>
        <dbReference type="Proteomes" id="UP001230051"/>
    </source>
</evidence>
<organism evidence="3 4">
    <name type="scientific">Acipenser oxyrinchus oxyrinchus</name>
    <dbReference type="NCBI Taxonomy" id="40147"/>
    <lineage>
        <taxon>Eukaryota</taxon>
        <taxon>Metazoa</taxon>
        <taxon>Chordata</taxon>
        <taxon>Craniata</taxon>
        <taxon>Vertebrata</taxon>
        <taxon>Euteleostomi</taxon>
        <taxon>Actinopterygii</taxon>
        <taxon>Chondrostei</taxon>
        <taxon>Acipenseriformes</taxon>
        <taxon>Acipenseridae</taxon>
        <taxon>Acipenser</taxon>
    </lineage>
</organism>
<evidence type="ECO:0000256" key="2">
    <source>
        <dbReference type="SAM" id="Phobius"/>
    </source>
</evidence>